<dbReference type="PANTHER" id="PTHR43352:SF1">
    <property type="entry name" value="ANTHRANILATE--COA LIGASE"/>
    <property type="match status" value="1"/>
</dbReference>
<protein>
    <submittedName>
        <fullName evidence="4">AMP-dependent synthetase</fullName>
    </submittedName>
</protein>
<feature type="domain" description="AMP-dependent synthetase/ligase" evidence="2">
    <location>
        <begin position="43"/>
        <end position="398"/>
    </location>
</feature>
<dbReference type="InterPro" id="IPR000873">
    <property type="entry name" value="AMP-dep_synth/lig_dom"/>
</dbReference>
<dbReference type="Pfam" id="PF00501">
    <property type="entry name" value="AMP-binding"/>
    <property type="match status" value="1"/>
</dbReference>
<evidence type="ECO:0000256" key="1">
    <source>
        <dbReference type="ARBA" id="ARBA00022598"/>
    </source>
</evidence>
<keyword evidence="1" id="KW-0436">Ligase</keyword>
<organism evidence="4">
    <name type="scientific">Desulfobacca acetoxidans</name>
    <dbReference type="NCBI Taxonomy" id="60893"/>
    <lineage>
        <taxon>Bacteria</taxon>
        <taxon>Pseudomonadati</taxon>
        <taxon>Thermodesulfobacteriota</taxon>
        <taxon>Desulfobaccia</taxon>
        <taxon>Desulfobaccales</taxon>
        <taxon>Desulfobaccaceae</taxon>
        <taxon>Desulfobacca</taxon>
    </lineage>
</organism>
<dbReference type="InterPro" id="IPR042099">
    <property type="entry name" value="ANL_N_sf"/>
</dbReference>
<dbReference type="EMBL" id="DTMF01000138">
    <property type="protein sequence ID" value="HGF33795.1"/>
    <property type="molecule type" value="Genomic_DNA"/>
</dbReference>
<feature type="domain" description="AMP-binding enzyme C-terminal" evidence="3">
    <location>
        <begin position="459"/>
        <end position="537"/>
    </location>
</feature>
<evidence type="ECO:0000259" key="2">
    <source>
        <dbReference type="Pfam" id="PF00501"/>
    </source>
</evidence>
<dbReference type="InterPro" id="IPR020845">
    <property type="entry name" value="AMP-binding_CS"/>
</dbReference>
<gene>
    <name evidence="4" type="ORF">ENW96_05315</name>
</gene>
<name>A0A7C3V4R4_9BACT</name>
<dbReference type="Gene3D" id="3.30.300.30">
    <property type="match status" value="1"/>
</dbReference>
<comment type="caution">
    <text evidence="4">The sequence shown here is derived from an EMBL/GenBank/DDBJ whole genome shotgun (WGS) entry which is preliminary data.</text>
</comment>
<dbReference type="InterPro" id="IPR045851">
    <property type="entry name" value="AMP-bd_C_sf"/>
</dbReference>
<proteinExistence type="predicted"/>
<dbReference type="Pfam" id="PF13193">
    <property type="entry name" value="AMP-binding_C"/>
    <property type="match status" value="1"/>
</dbReference>
<accession>A0A7C3V4R4</accession>
<evidence type="ECO:0000259" key="3">
    <source>
        <dbReference type="Pfam" id="PF13193"/>
    </source>
</evidence>
<reference evidence="4" key="1">
    <citation type="journal article" date="2020" name="mSystems">
        <title>Genome- and Community-Level Interaction Insights into Carbon Utilization and Element Cycling Functions of Hydrothermarchaeota in Hydrothermal Sediment.</title>
        <authorList>
            <person name="Zhou Z."/>
            <person name="Liu Y."/>
            <person name="Xu W."/>
            <person name="Pan J."/>
            <person name="Luo Z.H."/>
            <person name="Li M."/>
        </authorList>
    </citation>
    <scope>NUCLEOTIDE SEQUENCE [LARGE SCALE GENOMIC DNA]</scope>
    <source>
        <strain evidence="4">SpSt-897</strain>
    </source>
</reference>
<dbReference type="GO" id="GO:0044550">
    <property type="term" value="P:secondary metabolite biosynthetic process"/>
    <property type="evidence" value="ECO:0007669"/>
    <property type="project" value="TreeGrafter"/>
</dbReference>
<dbReference type="PANTHER" id="PTHR43352">
    <property type="entry name" value="ACETYL-COA SYNTHETASE"/>
    <property type="match status" value="1"/>
</dbReference>
<dbReference type="GO" id="GO:0016878">
    <property type="term" value="F:acid-thiol ligase activity"/>
    <property type="evidence" value="ECO:0007669"/>
    <property type="project" value="TreeGrafter"/>
</dbReference>
<dbReference type="InterPro" id="IPR025110">
    <property type="entry name" value="AMP-bd_C"/>
</dbReference>
<dbReference type="SUPFAM" id="SSF56801">
    <property type="entry name" value="Acetyl-CoA synthetase-like"/>
    <property type="match status" value="1"/>
</dbReference>
<sequence length="559" mass="61212">MGKIPADYLPPKELWAEYTSPPEFPVPDKLNLADFLLDRHVREGRGDNVAILFGDTKITYKELLAMANKVANVLKSLGVEAQDRVGLRMTNAPEPVAINFGIMKLGAIPVPVSPLWAKEEVAFVVNNAEFKVFVVSFPLMGPVEESKPEWEFPTKVLVVGGNPEEVEAKGNVSFAKAMATASDQFENVMTDPWDIGVILYTSGTTGQPKGCVHFVREVYIESQLVNKYVWKLKPGEVLGGSAPVTFAAGYGTFCIIPFAGGAAISLLPKFTPDDMMATIQKHKVTVVTGLPTAYRKLLEMPNFNDYDLSSVRMYTTGGDALTGKTLSQWQAKTGKPIWEGLGGTEMMHLVTSTAIGDIPMADSIGKAIPGFEIKVVREDGTTAGPGEVGSMMIKGPTATLYWKPYVQDNKLLATMKKGVKDGWNMMGDAVMMDKDGYIFFQAREDDMIKSSGFRLAPTEIEDAIIRHPAVRDDAVVGVPDEILGQKVGAMVELEPGQTPSQELANDIIKSCMDVLATYKLPREVVFLDSIPRTATGKIIKKELRKMYPEYPNKFVPKVK</sequence>
<dbReference type="AlphaFoldDB" id="A0A7C3V4R4"/>
<dbReference type="PROSITE" id="PS00455">
    <property type="entry name" value="AMP_BINDING"/>
    <property type="match status" value="1"/>
</dbReference>
<dbReference type="Gene3D" id="3.40.50.12780">
    <property type="entry name" value="N-terminal domain of ligase-like"/>
    <property type="match status" value="1"/>
</dbReference>
<evidence type="ECO:0000313" key="4">
    <source>
        <dbReference type="EMBL" id="HGF33795.1"/>
    </source>
</evidence>